<dbReference type="EMBL" id="JACXYU010000018">
    <property type="protein sequence ID" value="MBD3934616.1"/>
    <property type="molecule type" value="Genomic_DNA"/>
</dbReference>
<evidence type="ECO:0000256" key="1">
    <source>
        <dbReference type="ARBA" id="ARBA00004401"/>
    </source>
</evidence>
<keyword evidence="4" id="KW-0812">Transmembrane</keyword>
<accession>A0A927F3N8</accession>
<dbReference type="GO" id="GO:0009003">
    <property type="term" value="F:signal peptidase activity"/>
    <property type="evidence" value="ECO:0007669"/>
    <property type="project" value="UniProtKB-EC"/>
</dbReference>
<feature type="active site" evidence="3">
    <location>
        <position position="52"/>
    </location>
</feature>
<dbReference type="RefSeq" id="WP_191211911.1">
    <property type="nucleotide sequence ID" value="NZ_BAABKL010000001.1"/>
</dbReference>
<comment type="similarity">
    <text evidence="2 4">Belongs to the peptidase S26 family.</text>
</comment>
<feature type="transmembrane region" description="Helical" evidence="4">
    <location>
        <begin position="212"/>
        <end position="234"/>
    </location>
</feature>
<comment type="caution">
    <text evidence="6">The sequence shown here is derived from an EMBL/GenBank/DDBJ whole genome shotgun (WGS) entry which is preliminary data.</text>
</comment>
<gene>
    <name evidence="6" type="primary">lepB</name>
    <name evidence="6" type="ORF">IF129_24015</name>
</gene>
<dbReference type="InterPro" id="IPR019533">
    <property type="entry name" value="Peptidase_S26"/>
</dbReference>
<evidence type="ECO:0000313" key="7">
    <source>
        <dbReference type="Proteomes" id="UP000632289"/>
    </source>
</evidence>
<evidence type="ECO:0000256" key="4">
    <source>
        <dbReference type="RuleBase" id="RU362042"/>
    </source>
</evidence>
<sequence length="243" mass="24999">MTTATTNGRTAARRRTGATLANVAVAVGAVLFVGAFAWAALLYRPYAVPTDSMAPTIRAGERVLAERVDGDDVRRGDVVVFEDPLWGDLPMVKRVVGVGGDTVACCDAEGRLTVNGETVTERYLGPSGDASGSDFRATVPEGRIFLLGDHRSHSVDSRSQLAGEADGAVPRGAVVARVDATVWPLADAGSLPRPDGFAALPGGVSEPGPLPVLLWAAGAGALLVLGGAAGAPIARRAGRRTRH</sequence>
<dbReference type="NCBIfam" id="TIGR02227">
    <property type="entry name" value="sigpep_I_bact"/>
    <property type="match status" value="1"/>
</dbReference>
<organism evidence="6 7">
    <name type="scientific">Streptomyces chumphonensis</name>
    <dbReference type="NCBI Taxonomy" id="1214925"/>
    <lineage>
        <taxon>Bacteria</taxon>
        <taxon>Bacillati</taxon>
        <taxon>Actinomycetota</taxon>
        <taxon>Actinomycetes</taxon>
        <taxon>Kitasatosporales</taxon>
        <taxon>Streptomycetaceae</taxon>
        <taxon>Streptomyces</taxon>
    </lineage>
</organism>
<evidence type="ECO:0000256" key="3">
    <source>
        <dbReference type="PIRSR" id="PIRSR600223-1"/>
    </source>
</evidence>
<dbReference type="PRINTS" id="PR00727">
    <property type="entry name" value="LEADERPTASE"/>
</dbReference>
<keyword evidence="4" id="KW-1133">Transmembrane helix</keyword>
<keyword evidence="4 6" id="KW-0378">Hydrolase</keyword>
<keyword evidence="4" id="KW-0472">Membrane</keyword>
<proteinExistence type="inferred from homology"/>
<keyword evidence="4" id="KW-0645">Protease</keyword>
<comment type="caution">
    <text evidence="4">Lacks conserved residue(s) required for the propagation of feature annotation.</text>
</comment>
<feature type="domain" description="Peptidase S26" evidence="5">
    <location>
        <begin position="27"/>
        <end position="183"/>
    </location>
</feature>
<dbReference type="CDD" id="cd06530">
    <property type="entry name" value="S26_SPase_I"/>
    <property type="match status" value="1"/>
</dbReference>
<comment type="subcellular location">
    <subcellularLocation>
        <location evidence="1">Cell membrane</location>
        <topology evidence="1">Single-pass type II membrane protein</topology>
    </subcellularLocation>
    <subcellularLocation>
        <location evidence="4">Membrane</location>
        <topology evidence="4">Single-pass type II membrane protein</topology>
    </subcellularLocation>
</comment>
<dbReference type="SUPFAM" id="SSF51306">
    <property type="entry name" value="LexA/Signal peptidase"/>
    <property type="match status" value="1"/>
</dbReference>
<dbReference type="GO" id="GO:0006465">
    <property type="term" value="P:signal peptide processing"/>
    <property type="evidence" value="ECO:0007669"/>
    <property type="project" value="InterPro"/>
</dbReference>
<dbReference type="EC" id="3.4.21.89" evidence="4"/>
<dbReference type="InterPro" id="IPR036286">
    <property type="entry name" value="LexA/Signal_pep-like_sf"/>
</dbReference>
<protein>
    <recommendedName>
        <fullName evidence="4">Signal peptidase I</fullName>
        <ecNumber evidence="4">3.4.21.89</ecNumber>
    </recommendedName>
</protein>
<name>A0A927F3N8_9ACTN</name>
<dbReference type="AlphaFoldDB" id="A0A927F3N8"/>
<dbReference type="InterPro" id="IPR000223">
    <property type="entry name" value="Pept_S26A_signal_pept_1"/>
</dbReference>
<evidence type="ECO:0000256" key="2">
    <source>
        <dbReference type="ARBA" id="ARBA00009370"/>
    </source>
</evidence>
<dbReference type="Pfam" id="PF10502">
    <property type="entry name" value="Peptidase_S26"/>
    <property type="match status" value="1"/>
</dbReference>
<feature type="active site" evidence="3">
    <location>
        <position position="93"/>
    </location>
</feature>
<feature type="transmembrane region" description="Helical" evidence="4">
    <location>
        <begin position="20"/>
        <end position="43"/>
    </location>
</feature>
<dbReference type="GO" id="GO:0005886">
    <property type="term" value="C:plasma membrane"/>
    <property type="evidence" value="ECO:0007669"/>
    <property type="project" value="UniProtKB-SubCell"/>
</dbReference>
<dbReference type="GO" id="GO:0004252">
    <property type="term" value="F:serine-type endopeptidase activity"/>
    <property type="evidence" value="ECO:0007669"/>
    <property type="project" value="InterPro"/>
</dbReference>
<dbReference type="PANTHER" id="PTHR43390">
    <property type="entry name" value="SIGNAL PEPTIDASE I"/>
    <property type="match status" value="1"/>
</dbReference>
<dbReference type="Proteomes" id="UP000632289">
    <property type="component" value="Unassembled WGS sequence"/>
</dbReference>
<dbReference type="Gene3D" id="2.10.109.10">
    <property type="entry name" value="Umud Fragment, subunit A"/>
    <property type="match status" value="1"/>
</dbReference>
<keyword evidence="7" id="KW-1185">Reference proteome</keyword>
<reference evidence="6" key="1">
    <citation type="submission" date="2020-09" db="EMBL/GenBank/DDBJ databases">
        <title>Secondary metabolite and genome analysis of marine Streptomyces chumphonensis KK1-2T.</title>
        <authorList>
            <person name="Phongsopitanun W."/>
            <person name="Kanchanasin P."/>
            <person name="Pittayakhajonwut P."/>
            <person name="Suwanborirux K."/>
            <person name="Tanasupawat S."/>
        </authorList>
    </citation>
    <scope>NUCLEOTIDE SEQUENCE</scope>
    <source>
        <strain evidence="6">KK1-2</strain>
    </source>
</reference>
<evidence type="ECO:0000259" key="5">
    <source>
        <dbReference type="Pfam" id="PF10502"/>
    </source>
</evidence>
<evidence type="ECO:0000313" key="6">
    <source>
        <dbReference type="EMBL" id="MBD3934616.1"/>
    </source>
</evidence>
<comment type="catalytic activity">
    <reaction evidence="4">
        <text>Cleavage of hydrophobic, N-terminal signal or leader sequences from secreted and periplasmic proteins.</text>
        <dbReference type="EC" id="3.4.21.89"/>
    </reaction>
</comment>
<dbReference type="PANTHER" id="PTHR43390:SF1">
    <property type="entry name" value="CHLOROPLAST PROCESSING PEPTIDASE"/>
    <property type="match status" value="1"/>
</dbReference>